<accession>A0A2S4PY46</accession>
<comment type="caution">
    <text evidence="1">The sequence shown here is derived from an EMBL/GenBank/DDBJ whole genome shotgun (WGS) entry which is preliminary data.</text>
</comment>
<sequence>RFGYADNGCLLATARTLEDCGHKLECKPNQTLQWGHENGITFDSAKIELQYFHNKRKYIESSLHTRKYLVNPQSHIRWLGVIFDKKLNFKDQVLRACQRTRVVTDHVKRLSNTIRGINPSIIRTALQGTALASLFYGSEVWYGPNNSAWVINQVQVTINQAARAVLPVYKSTSTAALLRETGLDPTITWLNRFHDRLNSLHFKWIRQRQDLELSHETLSPPWEKIDTTISKLDNGAVGRANCTTEHKKWMKTREPKSLDLTNYLDGSTNKSGSAHAAYCIFRGPSKEMAHGFVPLGKTVEIYDAKIHVVLEGLRAALDHPMAKFATDLIVYLDSEEVAIRLHTGVPKSSSSV</sequence>
<keyword evidence="2" id="KW-1185">Reference proteome</keyword>
<organism evidence="1 2">
    <name type="scientific">Erysiphe pulchra</name>
    <dbReference type="NCBI Taxonomy" id="225359"/>
    <lineage>
        <taxon>Eukaryota</taxon>
        <taxon>Fungi</taxon>
        <taxon>Dikarya</taxon>
        <taxon>Ascomycota</taxon>
        <taxon>Pezizomycotina</taxon>
        <taxon>Leotiomycetes</taxon>
        <taxon>Erysiphales</taxon>
        <taxon>Erysiphaceae</taxon>
        <taxon>Erysiphe</taxon>
    </lineage>
</organism>
<feature type="non-terminal residue" evidence="1">
    <location>
        <position position="352"/>
    </location>
</feature>
<dbReference type="PANTHER" id="PTHR33481">
    <property type="entry name" value="REVERSE TRANSCRIPTASE"/>
    <property type="match status" value="1"/>
</dbReference>
<evidence type="ECO:0000313" key="1">
    <source>
        <dbReference type="EMBL" id="POS86951.1"/>
    </source>
</evidence>
<evidence type="ECO:0000313" key="2">
    <source>
        <dbReference type="Proteomes" id="UP000237438"/>
    </source>
</evidence>
<evidence type="ECO:0008006" key="3">
    <source>
        <dbReference type="Google" id="ProtNLM"/>
    </source>
</evidence>
<gene>
    <name evidence="1" type="ORF">EPUL_001353</name>
</gene>
<dbReference type="STRING" id="225359.A0A2S4PY46"/>
<proteinExistence type="predicted"/>
<dbReference type="AlphaFoldDB" id="A0A2S4PY46"/>
<dbReference type="PANTHER" id="PTHR33481:SF1">
    <property type="entry name" value="ENDONUCLEASE_EXONUCLEASE_PHOSPHATASE DOMAIN-CONTAINING PROTEIN-RELATED"/>
    <property type="match status" value="1"/>
</dbReference>
<name>A0A2S4PY46_9PEZI</name>
<dbReference type="OrthoDB" id="4778860at2759"/>
<dbReference type="Proteomes" id="UP000237438">
    <property type="component" value="Unassembled WGS sequence"/>
</dbReference>
<feature type="non-terminal residue" evidence="1">
    <location>
        <position position="1"/>
    </location>
</feature>
<dbReference type="EMBL" id="PEDP01000220">
    <property type="protein sequence ID" value="POS86951.1"/>
    <property type="molecule type" value="Genomic_DNA"/>
</dbReference>
<reference evidence="1 2" key="1">
    <citation type="submission" date="2017-10" db="EMBL/GenBank/DDBJ databases">
        <title>Development of genomic resources for the powdery mildew, Erysiphe pulchra.</title>
        <authorList>
            <person name="Wadl P.A."/>
            <person name="Mack B.M."/>
            <person name="Moore G."/>
            <person name="Beltz S.B."/>
        </authorList>
    </citation>
    <scope>NUCLEOTIDE SEQUENCE [LARGE SCALE GENOMIC DNA]</scope>
    <source>
        <strain evidence="1">Cflorida</strain>
    </source>
</reference>
<protein>
    <recommendedName>
        <fullName evidence="3">RNase H type-1 domain-containing protein</fullName>
    </recommendedName>
</protein>